<evidence type="ECO:0000256" key="14">
    <source>
        <dbReference type="ARBA" id="ARBA00047632"/>
    </source>
</evidence>
<evidence type="ECO:0000256" key="9">
    <source>
        <dbReference type="ARBA" id="ARBA00022960"/>
    </source>
</evidence>
<reference evidence="16 17" key="1">
    <citation type="submission" date="2023-10" db="EMBL/GenBank/DDBJ databases">
        <title>179-bfca-hs.</title>
        <authorList>
            <person name="Miliotis G."/>
            <person name="Sengupta P."/>
            <person name="Hameed A."/>
            <person name="Chuvochina M."/>
            <person name="Mcdonagh F."/>
            <person name="Simpson A.C."/>
            <person name="Singh N.K."/>
            <person name="Rekha P.D."/>
            <person name="Raman K."/>
            <person name="Hugenholtz P."/>
            <person name="Venkateswaran K."/>
        </authorList>
    </citation>
    <scope>NUCLEOTIDE SEQUENCE [LARGE SCALE GENOMIC DNA]</scope>
    <source>
        <strain evidence="16 17">179-BFC-A-HS</strain>
    </source>
</reference>
<keyword evidence="6" id="KW-0436">Ligase</keyword>
<keyword evidence="17" id="KW-1185">Reference proteome</keyword>
<keyword evidence="11" id="KW-0961">Cell wall biogenesis/degradation</keyword>
<feature type="domain" description="Mur ligase C-terminal" evidence="15">
    <location>
        <begin position="1"/>
        <end position="110"/>
    </location>
</feature>
<dbReference type="Gene3D" id="3.90.190.20">
    <property type="entry name" value="Mur ligase, C-terminal domain"/>
    <property type="match status" value="1"/>
</dbReference>
<comment type="function">
    <text evidence="1">Cell wall formation. Catalyzes the addition of glutamate to the nucleotide precursor UDP-N-acetylmuramoyl-L-alanine (UMA).</text>
</comment>
<organism evidence="16 17">
    <name type="scientific">Tigheibacillus jepli</name>
    <dbReference type="NCBI Taxonomy" id="3035914"/>
    <lineage>
        <taxon>Bacteria</taxon>
        <taxon>Bacillati</taxon>
        <taxon>Bacillota</taxon>
        <taxon>Bacilli</taxon>
        <taxon>Bacillales</taxon>
        <taxon>Bacillaceae</taxon>
        <taxon>Tigheibacillus</taxon>
    </lineage>
</organism>
<evidence type="ECO:0000256" key="11">
    <source>
        <dbReference type="ARBA" id="ARBA00023316"/>
    </source>
</evidence>
<evidence type="ECO:0000256" key="8">
    <source>
        <dbReference type="ARBA" id="ARBA00022840"/>
    </source>
</evidence>
<comment type="caution">
    <text evidence="16">The sequence shown here is derived from an EMBL/GenBank/DDBJ whole genome shotgun (WGS) entry which is preliminary data.</text>
</comment>
<comment type="similarity">
    <text evidence="2">Belongs to the MurCDEF family.</text>
</comment>
<dbReference type="PANTHER" id="PTHR43692:SF1">
    <property type="entry name" value="UDP-N-ACETYLMURAMOYLALANINE--D-GLUTAMATE LIGASE"/>
    <property type="match status" value="1"/>
</dbReference>
<keyword evidence="7" id="KW-0547">Nucleotide-binding</keyword>
<evidence type="ECO:0000313" key="16">
    <source>
        <dbReference type="EMBL" id="MDY0405962.1"/>
    </source>
</evidence>
<sequence>MEYVAKIHDRFFYNDSKATNILATSKALSAFEQPTILLAGGLDRGNGFEELAPYLNHVKAMVLFGETANKIHEVAKHAGITEVSFANDVEDAVPKAYAMSAPGDVILLSPPVRAGINIKLLNKEETCLSKPCIH</sequence>
<evidence type="ECO:0000256" key="4">
    <source>
        <dbReference type="ARBA" id="ARBA00015655"/>
    </source>
</evidence>
<evidence type="ECO:0000313" key="17">
    <source>
        <dbReference type="Proteomes" id="UP001228376"/>
    </source>
</evidence>
<evidence type="ECO:0000256" key="3">
    <source>
        <dbReference type="ARBA" id="ARBA00012212"/>
    </source>
</evidence>
<evidence type="ECO:0000256" key="10">
    <source>
        <dbReference type="ARBA" id="ARBA00022984"/>
    </source>
</evidence>
<dbReference type="RefSeq" id="WP_320384659.1">
    <property type="nucleotide sequence ID" value="NZ_JAROCA020000001.1"/>
</dbReference>
<gene>
    <name evidence="16" type="ORF">P5G51_011695</name>
</gene>
<dbReference type="EC" id="6.3.2.9" evidence="3"/>
<evidence type="ECO:0000256" key="5">
    <source>
        <dbReference type="ARBA" id="ARBA00022490"/>
    </source>
</evidence>
<evidence type="ECO:0000256" key="6">
    <source>
        <dbReference type="ARBA" id="ARBA00022598"/>
    </source>
</evidence>
<keyword evidence="5" id="KW-0963">Cytoplasm</keyword>
<comment type="catalytic activity">
    <reaction evidence="14">
        <text>UDP-N-acetyl-alpha-D-muramoyl-L-alanine + D-glutamate + ATP = UDP-N-acetyl-alpha-D-muramoyl-L-alanyl-D-glutamate + ADP + phosphate + H(+)</text>
        <dbReference type="Rhea" id="RHEA:16429"/>
        <dbReference type="ChEBI" id="CHEBI:15378"/>
        <dbReference type="ChEBI" id="CHEBI:29986"/>
        <dbReference type="ChEBI" id="CHEBI:30616"/>
        <dbReference type="ChEBI" id="CHEBI:43474"/>
        <dbReference type="ChEBI" id="CHEBI:83898"/>
        <dbReference type="ChEBI" id="CHEBI:83900"/>
        <dbReference type="ChEBI" id="CHEBI:456216"/>
        <dbReference type="EC" id="6.3.2.9"/>
    </reaction>
</comment>
<evidence type="ECO:0000256" key="2">
    <source>
        <dbReference type="ARBA" id="ARBA00010416"/>
    </source>
</evidence>
<dbReference type="InterPro" id="IPR036615">
    <property type="entry name" value="Mur_ligase_C_dom_sf"/>
</dbReference>
<evidence type="ECO:0000256" key="12">
    <source>
        <dbReference type="ARBA" id="ARBA00030398"/>
    </source>
</evidence>
<keyword evidence="9" id="KW-0133">Cell shape</keyword>
<evidence type="ECO:0000256" key="7">
    <source>
        <dbReference type="ARBA" id="ARBA00022741"/>
    </source>
</evidence>
<keyword evidence="8" id="KW-0067">ATP-binding</keyword>
<dbReference type="Proteomes" id="UP001228376">
    <property type="component" value="Unassembled WGS sequence"/>
</dbReference>
<evidence type="ECO:0000259" key="15">
    <source>
        <dbReference type="Pfam" id="PF02875"/>
    </source>
</evidence>
<dbReference type="InterPro" id="IPR004101">
    <property type="entry name" value="Mur_ligase_C"/>
</dbReference>
<protein>
    <recommendedName>
        <fullName evidence="4">UDP-N-acetylmuramoylalanine--D-glutamate ligase</fullName>
        <ecNumber evidence="3">6.3.2.9</ecNumber>
    </recommendedName>
    <alternativeName>
        <fullName evidence="13">D-glutamic acid-adding enzyme</fullName>
    </alternativeName>
    <alternativeName>
        <fullName evidence="12">UDP-N-acetylmuramoyl-L-alanyl-D-glutamate synthetase</fullName>
    </alternativeName>
</protein>
<keyword evidence="10" id="KW-0573">Peptidoglycan synthesis</keyword>
<dbReference type="Pfam" id="PF02875">
    <property type="entry name" value="Mur_ligase_C"/>
    <property type="match status" value="1"/>
</dbReference>
<dbReference type="SUPFAM" id="SSF53244">
    <property type="entry name" value="MurD-like peptide ligases, peptide-binding domain"/>
    <property type="match status" value="1"/>
</dbReference>
<proteinExistence type="inferred from homology"/>
<name>A0ABU5CHY5_9BACI</name>
<accession>A0ABU5CHY5</accession>
<evidence type="ECO:0000256" key="13">
    <source>
        <dbReference type="ARBA" id="ARBA00032324"/>
    </source>
</evidence>
<dbReference type="PANTHER" id="PTHR43692">
    <property type="entry name" value="UDP-N-ACETYLMURAMOYLALANINE--D-GLUTAMATE LIGASE"/>
    <property type="match status" value="1"/>
</dbReference>
<dbReference type="InterPro" id="IPR005762">
    <property type="entry name" value="MurD"/>
</dbReference>
<dbReference type="EMBL" id="JAROCA020000001">
    <property type="protein sequence ID" value="MDY0405962.1"/>
    <property type="molecule type" value="Genomic_DNA"/>
</dbReference>
<evidence type="ECO:0000256" key="1">
    <source>
        <dbReference type="ARBA" id="ARBA00002734"/>
    </source>
</evidence>